<dbReference type="RefSeq" id="WP_002365448.1">
    <property type="nucleotide sequence ID" value="NZ_GL454465.1"/>
</dbReference>
<dbReference type="Gene3D" id="3.40.50.10490">
    <property type="entry name" value="Glucose-6-phosphate isomerase like protein, domain 1"/>
    <property type="match status" value="1"/>
</dbReference>
<dbReference type="InterPro" id="IPR047640">
    <property type="entry name" value="RpiR-like"/>
</dbReference>
<protein>
    <submittedName>
        <fullName evidence="6">SIS domain protein</fullName>
    </submittedName>
</protein>
<dbReference type="InterPro" id="IPR009057">
    <property type="entry name" value="Homeodomain-like_sf"/>
</dbReference>
<gene>
    <name evidence="6" type="ORF">HMPREF9498_02137</name>
</gene>
<dbReference type="InterPro" id="IPR001347">
    <property type="entry name" value="SIS_dom"/>
</dbReference>
<dbReference type="GO" id="GO:1901135">
    <property type="term" value="P:carbohydrate derivative metabolic process"/>
    <property type="evidence" value="ECO:0007669"/>
    <property type="project" value="InterPro"/>
</dbReference>
<dbReference type="Pfam" id="PF01380">
    <property type="entry name" value="SIS"/>
    <property type="match status" value="1"/>
</dbReference>
<dbReference type="GO" id="GO:0003700">
    <property type="term" value="F:DNA-binding transcription factor activity"/>
    <property type="evidence" value="ECO:0007669"/>
    <property type="project" value="InterPro"/>
</dbReference>
<dbReference type="SUPFAM" id="SSF53697">
    <property type="entry name" value="SIS domain"/>
    <property type="match status" value="1"/>
</dbReference>
<evidence type="ECO:0000313" key="6">
    <source>
        <dbReference type="EMBL" id="EFM82287.1"/>
    </source>
</evidence>
<dbReference type="Pfam" id="PF01418">
    <property type="entry name" value="HTH_6"/>
    <property type="match status" value="1"/>
</dbReference>
<dbReference type="SUPFAM" id="SSF46689">
    <property type="entry name" value="Homeodomain-like"/>
    <property type="match status" value="1"/>
</dbReference>
<feature type="domain" description="HTH rpiR-type" evidence="4">
    <location>
        <begin position="3"/>
        <end position="79"/>
    </location>
</feature>
<evidence type="ECO:0000259" key="4">
    <source>
        <dbReference type="PROSITE" id="PS51071"/>
    </source>
</evidence>
<sequence>MNPLNLIECLEQKERYTYNEGLIIDFILSHTERVLHMSIYELAKATNSSTSTIVRLCKKTETSGFKEFKIRLSRDLEIHYQAIRNVDANMPFLAQDSDLLIAKKIAQLTTETVQSTQQLLTEAMLNKSIDLLLTAENILAVGVSNSYIRLTDFQTKLLRIQLFIHLIPYQAEQFYLAINATKNDVAILVSYSGNTAEIVNEARIFAEGGTPIIAITSDLNSQLAKYATVILPIPNVEHADFKVSTFSSQLAIEYILNVLYSCIFSRNFDKNYTSQKNTPTSILKF</sequence>
<name>A0A125W4S5_ENTFL</name>
<dbReference type="HOGENOM" id="CLU_055769_2_1_9"/>
<proteinExistence type="predicted"/>
<dbReference type="AlphaFoldDB" id="A0A125W4S5"/>
<reference evidence="7" key="1">
    <citation type="submission" date="2010-07" db="EMBL/GenBank/DDBJ databases">
        <authorList>
            <person name="Weinstock G."/>
            <person name="Sodergren E."/>
            <person name="Clifton S."/>
            <person name="Fulton L."/>
            <person name="Fulton B."/>
            <person name="Courtney L."/>
            <person name="Fronick C."/>
            <person name="Harrison M."/>
            <person name="Strong C."/>
            <person name="Farmer C."/>
            <person name="Delahaunty K."/>
            <person name="Markovic C."/>
            <person name="Hall O."/>
            <person name="Minx P."/>
            <person name="Tomlinson C."/>
            <person name="Mitreva M."/>
            <person name="Hou S."/>
            <person name="Chen J."/>
            <person name="Wollam A."/>
            <person name="Pepin K.H."/>
            <person name="Johnson M."/>
            <person name="Bhonagiri V."/>
            <person name="Zhang X."/>
            <person name="Suruliraj S."/>
            <person name="Warren W."/>
            <person name="Chinwalla A."/>
            <person name="Mardis E.R."/>
            <person name="Wilson R.K."/>
        </authorList>
    </citation>
    <scope>NUCLEOTIDE SEQUENCE [LARGE SCALE GENOMIC DNA]</scope>
    <source>
        <strain evidence="7">TX4248</strain>
    </source>
</reference>
<comment type="caution">
    <text evidence="6">The sequence shown here is derived from an EMBL/GenBank/DDBJ whole genome shotgun (WGS) entry which is preliminary data.</text>
</comment>
<dbReference type="PROSITE" id="PS51464">
    <property type="entry name" value="SIS"/>
    <property type="match status" value="1"/>
</dbReference>
<evidence type="ECO:0000256" key="2">
    <source>
        <dbReference type="ARBA" id="ARBA00023125"/>
    </source>
</evidence>
<dbReference type="Proteomes" id="UP000004846">
    <property type="component" value="Unassembled WGS sequence"/>
</dbReference>
<evidence type="ECO:0000259" key="5">
    <source>
        <dbReference type="PROSITE" id="PS51464"/>
    </source>
</evidence>
<dbReference type="CDD" id="cd05013">
    <property type="entry name" value="SIS_RpiR"/>
    <property type="match status" value="1"/>
</dbReference>
<dbReference type="GO" id="GO:0003677">
    <property type="term" value="F:DNA binding"/>
    <property type="evidence" value="ECO:0007669"/>
    <property type="project" value="UniProtKB-KW"/>
</dbReference>
<dbReference type="InterPro" id="IPR046348">
    <property type="entry name" value="SIS_dom_sf"/>
</dbReference>
<evidence type="ECO:0000256" key="1">
    <source>
        <dbReference type="ARBA" id="ARBA00023015"/>
    </source>
</evidence>
<organism evidence="6 7">
    <name type="scientific">Enterococcus faecalis TX4248</name>
    <dbReference type="NCBI Taxonomy" id="749495"/>
    <lineage>
        <taxon>Bacteria</taxon>
        <taxon>Bacillati</taxon>
        <taxon>Bacillota</taxon>
        <taxon>Bacilli</taxon>
        <taxon>Lactobacillales</taxon>
        <taxon>Enterococcaceae</taxon>
        <taxon>Enterococcus</taxon>
    </lineage>
</organism>
<keyword evidence="1" id="KW-0805">Transcription regulation</keyword>
<dbReference type="PANTHER" id="PTHR30514:SF10">
    <property type="entry name" value="MURR_RPIR FAMILY TRANSCRIPTIONAL REGULATOR"/>
    <property type="match status" value="1"/>
</dbReference>
<dbReference type="InterPro" id="IPR035472">
    <property type="entry name" value="RpiR-like_SIS"/>
</dbReference>
<dbReference type="PANTHER" id="PTHR30514">
    <property type="entry name" value="GLUCOKINASE"/>
    <property type="match status" value="1"/>
</dbReference>
<dbReference type="PROSITE" id="PS51071">
    <property type="entry name" value="HTH_RPIR"/>
    <property type="match status" value="1"/>
</dbReference>
<dbReference type="InterPro" id="IPR000281">
    <property type="entry name" value="HTH_RpiR"/>
</dbReference>
<dbReference type="EMBL" id="AEBR01000068">
    <property type="protein sequence ID" value="EFM82287.1"/>
    <property type="molecule type" value="Genomic_DNA"/>
</dbReference>
<keyword evidence="2" id="KW-0238">DNA-binding</keyword>
<accession>A0A125W4S5</accession>
<keyword evidence="3" id="KW-0804">Transcription</keyword>
<evidence type="ECO:0000256" key="3">
    <source>
        <dbReference type="ARBA" id="ARBA00023163"/>
    </source>
</evidence>
<feature type="domain" description="SIS" evidence="5">
    <location>
        <begin position="128"/>
        <end position="269"/>
    </location>
</feature>
<dbReference type="Gene3D" id="1.10.10.10">
    <property type="entry name" value="Winged helix-like DNA-binding domain superfamily/Winged helix DNA-binding domain"/>
    <property type="match status" value="1"/>
</dbReference>
<dbReference type="GO" id="GO:0097367">
    <property type="term" value="F:carbohydrate derivative binding"/>
    <property type="evidence" value="ECO:0007669"/>
    <property type="project" value="InterPro"/>
</dbReference>
<evidence type="ECO:0000313" key="7">
    <source>
        <dbReference type="Proteomes" id="UP000004846"/>
    </source>
</evidence>
<dbReference type="InterPro" id="IPR036388">
    <property type="entry name" value="WH-like_DNA-bd_sf"/>
</dbReference>